<reference evidence="8 9" key="1">
    <citation type="submission" date="2018-03" db="EMBL/GenBank/DDBJ databases">
        <title>Genomic Encyclopedia of Archaeal and Bacterial Type Strains, Phase II (KMG-II): from individual species to whole genera.</title>
        <authorList>
            <person name="Goeker M."/>
        </authorList>
    </citation>
    <scope>NUCLEOTIDE SEQUENCE [LARGE SCALE GENOMIC DNA]</scope>
    <source>
        <strain evidence="8 9">DSM 43146</strain>
    </source>
</reference>
<dbReference type="SMART" id="SM00862">
    <property type="entry name" value="Trans_reg_C"/>
    <property type="match status" value="1"/>
</dbReference>
<comment type="caution">
    <text evidence="8">The sequence shown here is derived from an EMBL/GenBank/DDBJ whole genome shotgun (WGS) entry which is preliminary data.</text>
</comment>
<dbReference type="Gene3D" id="1.10.8.430">
    <property type="entry name" value="Helical domain of apoptotic protease-activating factors"/>
    <property type="match status" value="1"/>
</dbReference>
<dbReference type="InterPro" id="IPR005158">
    <property type="entry name" value="BTAD"/>
</dbReference>
<evidence type="ECO:0000256" key="4">
    <source>
        <dbReference type="ARBA" id="ARBA00023163"/>
    </source>
</evidence>
<dbReference type="OrthoDB" id="7628974at2"/>
<dbReference type="GO" id="GO:0003677">
    <property type="term" value="F:DNA binding"/>
    <property type="evidence" value="ECO:0007669"/>
    <property type="project" value="UniProtKB-UniRule"/>
</dbReference>
<accession>A0A2T0KAJ5</accession>
<dbReference type="InterPro" id="IPR051677">
    <property type="entry name" value="AfsR-DnrI-RedD_regulator"/>
</dbReference>
<evidence type="ECO:0000256" key="2">
    <source>
        <dbReference type="ARBA" id="ARBA00023015"/>
    </source>
</evidence>
<dbReference type="InterPro" id="IPR001867">
    <property type="entry name" value="OmpR/PhoB-type_DNA-bd"/>
</dbReference>
<keyword evidence="5" id="KW-0802">TPR repeat</keyword>
<dbReference type="PANTHER" id="PTHR35807">
    <property type="entry name" value="TRANSCRIPTIONAL REGULATOR REDD-RELATED"/>
    <property type="match status" value="1"/>
</dbReference>
<dbReference type="PROSITE" id="PS50005">
    <property type="entry name" value="TPR"/>
    <property type="match status" value="1"/>
</dbReference>
<dbReference type="SUPFAM" id="SSF48452">
    <property type="entry name" value="TPR-like"/>
    <property type="match status" value="2"/>
</dbReference>
<dbReference type="InterPro" id="IPR011990">
    <property type="entry name" value="TPR-like_helical_dom_sf"/>
</dbReference>
<dbReference type="SMART" id="SM01043">
    <property type="entry name" value="BTAD"/>
    <property type="match status" value="1"/>
</dbReference>
<feature type="domain" description="OmpR/PhoB-type" evidence="7">
    <location>
        <begin position="1"/>
        <end position="92"/>
    </location>
</feature>
<dbReference type="Proteomes" id="UP000239415">
    <property type="component" value="Unassembled WGS sequence"/>
</dbReference>
<keyword evidence="9" id="KW-1185">Reference proteome</keyword>
<dbReference type="PROSITE" id="PS51755">
    <property type="entry name" value="OMPR_PHOB"/>
    <property type="match status" value="1"/>
</dbReference>
<dbReference type="InterPro" id="IPR042197">
    <property type="entry name" value="Apaf_helical"/>
</dbReference>
<dbReference type="RefSeq" id="WP_106320651.1">
    <property type="nucleotide sequence ID" value="NZ_BOMO01000131.1"/>
</dbReference>
<dbReference type="InterPro" id="IPR027417">
    <property type="entry name" value="P-loop_NTPase"/>
</dbReference>
<dbReference type="SUPFAM" id="SSF46894">
    <property type="entry name" value="C-terminal effector domain of the bipartite response regulators"/>
    <property type="match status" value="1"/>
</dbReference>
<dbReference type="InterPro" id="IPR019734">
    <property type="entry name" value="TPR_rpt"/>
</dbReference>
<dbReference type="GO" id="GO:0000160">
    <property type="term" value="P:phosphorelay signal transduction system"/>
    <property type="evidence" value="ECO:0007669"/>
    <property type="project" value="InterPro"/>
</dbReference>
<evidence type="ECO:0000313" key="8">
    <source>
        <dbReference type="EMBL" id="PRX20213.1"/>
    </source>
</evidence>
<protein>
    <submittedName>
        <fullName evidence="8">DNA-binding SARP family transcriptional activator</fullName>
    </submittedName>
</protein>
<gene>
    <name evidence="8" type="ORF">CLV67_1087</name>
</gene>
<keyword evidence="2" id="KW-0805">Transcription regulation</keyword>
<dbReference type="SUPFAM" id="SSF52540">
    <property type="entry name" value="P-loop containing nucleoside triphosphate hydrolases"/>
    <property type="match status" value="1"/>
</dbReference>
<dbReference type="CDD" id="cd15831">
    <property type="entry name" value="BTAD"/>
    <property type="match status" value="1"/>
</dbReference>
<proteinExistence type="inferred from homology"/>
<feature type="repeat" description="TPR" evidence="5">
    <location>
        <begin position="737"/>
        <end position="770"/>
    </location>
</feature>
<dbReference type="Gene3D" id="1.25.40.10">
    <property type="entry name" value="Tetratricopeptide repeat domain"/>
    <property type="match status" value="3"/>
</dbReference>
<dbReference type="Pfam" id="PF13374">
    <property type="entry name" value="TPR_10"/>
    <property type="match status" value="1"/>
</dbReference>
<dbReference type="EMBL" id="PVMZ01000008">
    <property type="protein sequence ID" value="PRX20213.1"/>
    <property type="molecule type" value="Genomic_DNA"/>
</dbReference>
<organism evidence="8 9">
    <name type="scientific">Actinoplanes italicus</name>
    <dbReference type="NCBI Taxonomy" id="113567"/>
    <lineage>
        <taxon>Bacteria</taxon>
        <taxon>Bacillati</taxon>
        <taxon>Actinomycetota</taxon>
        <taxon>Actinomycetes</taxon>
        <taxon>Micromonosporales</taxon>
        <taxon>Micromonosporaceae</taxon>
        <taxon>Actinoplanes</taxon>
    </lineage>
</organism>
<sequence>MSERRFGLLGPLQVTVDGEPVAVTAGRDRVVLAVLLLNSGRIVGFGELAAAVWDAEPPATARGQLQTCVSRLRRMLPDDVIRTDRAGYGITIGPEDLDVHVFLRLVEAARSAPDPESARVSYRQALDLWRGPACVEIDAAAVRQAAAMLDEARALAIEDAIDLELEAGRARELLGELTAQVDRFPLRERLRGQFMLALFRSGRQAEALAEFRRARDVLRDELGIEPGRELQELHRDMLAGSVGRAAPGPGTIRCLPRTVSDFTGRADQVERLVAGINAASASGPVVAVLDGMAGSGKTTLALHLATLLGDGFPDAHLFVDLQGHSEQDPVDPAAAMLILLRQLGLGADEIPAEPIERIGFWRAQVAGRRLLMILDNVATSAQIADLLPTTPGSLALVTGRRRLAGLDGIQLESLPVLAHDEAMALLERIVGDRVRADPAASAEVVRRCGGLPLAVRLAGARLAHRPRWRVADLLRRLGESALPELAAEDRTVAGAFTLTYRQLRPPVQRVFRLLGVHPVATVDDLAVAALAGLSLDEARDALDELVDVHLLEEPERGLYRLHDLIREYAGMLAADLPAADRRIALAGVLDLQLHALVAAVATSHRDVLDRDLGWPRPHRPDLLAALEDPHARLERERSGLPAFVDAAAAAGYPAYAWRIPRAAWQPLYYRGYMDDIRELHQRAMDRVGSSGDHAAVATIANYLASSYARGGEHTPAEEYLLLAIRLREELGELGAVATSYGNLGTLYQSQGRFAEAIDAIHTSLRIVARRPMRSSSAGPLSTLSEVLGRLGRYDEALHYARRLLMAVTEHREDGPLAVVLLLLQRLKYEHGLTGPDTAQRYVELAYRLAVRGGSRSVVADAHNDRARLFRDTGRYVEAFTEHRRALDIAIRLRDTRHESEFSHELATTLRRAGDLAAAREMYGRSLRLAVAGQMAYSIARAQAGLAACLPPDDPEAVTLRARAGELFRRIGIDCDPADVERGWSGDD</sequence>
<evidence type="ECO:0000256" key="6">
    <source>
        <dbReference type="PROSITE-ProRule" id="PRU01091"/>
    </source>
</evidence>
<dbReference type="Gene3D" id="1.10.10.10">
    <property type="entry name" value="Winged helix-like DNA-binding domain superfamily/Winged helix DNA-binding domain"/>
    <property type="match status" value="1"/>
</dbReference>
<feature type="DNA-binding region" description="OmpR/PhoB-type" evidence="6">
    <location>
        <begin position="1"/>
        <end position="92"/>
    </location>
</feature>
<dbReference type="AlphaFoldDB" id="A0A2T0KAJ5"/>
<dbReference type="Pfam" id="PF03704">
    <property type="entry name" value="BTAD"/>
    <property type="match status" value="1"/>
</dbReference>
<keyword evidence="3 6" id="KW-0238">DNA-binding</keyword>
<dbReference type="Gene3D" id="3.40.50.300">
    <property type="entry name" value="P-loop containing nucleotide triphosphate hydrolases"/>
    <property type="match status" value="1"/>
</dbReference>
<dbReference type="SMART" id="SM00028">
    <property type="entry name" value="TPR"/>
    <property type="match status" value="5"/>
</dbReference>
<dbReference type="PANTHER" id="PTHR35807:SF1">
    <property type="entry name" value="TRANSCRIPTIONAL REGULATOR REDD"/>
    <property type="match status" value="1"/>
</dbReference>
<dbReference type="PRINTS" id="PR00364">
    <property type="entry name" value="DISEASERSIST"/>
</dbReference>
<evidence type="ECO:0000256" key="5">
    <source>
        <dbReference type="PROSITE-ProRule" id="PRU00339"/>
    </source>
</evidence>
<evidence type="ECO:0000256" key="1">
    <source>
        <dbReference type="ARBA" id="ARBA00005820"/>
    </source>
</evidence>
<dbReference type="Pfam" id="PF00486">
    <property type="entry name" value="Trans_reg_C"/>
    <property type="match status" value="1"/>
</dbReference>
<dbReference type="GO" id="GO:0006355">
    <property type="term" value="P:regulation of DNA-templated transcription"/>
    <property type="evidence" value="ECO:0007669"/>
    <property type="project" value="InterPro"/>
</dbReference>
<dbReference type="InterPro" id="IPR016032">
    <property type="entry name" value="Sig_transdc_resp-reg_C-effctor"/>
</dbReference>
<evidence type="ECO:0000313" key="9">
    <source>
        <dbReference type="Proteomes" id="UP000239415"/>
    </source>
</evidence>
<evidence type="ECO:0000259" key="7">
    <source>
        <dbReference type="PROSITE" id="PS51755"/>
    </source>
</evidence>
<name>A0A2T0KAJ5_9ACTN</name>
<evidence type="ECO:0000256" key="3">
    <source>
        <dbReference type="ARBA" id="ARBA00023125"/>
    </source>
</evidence>
<dbReference type="InterPro" id="IPR036388">
    <property type="entry name" value="WH-like_DNA-bd_sf"/>
</dbReference>
<dbReference type="GO" id="GO:0043531">
    <property type="term" value="F:ADP binding"/>
    <property type="evidence" value="ECO:0007669"/>
    <property type="project" value="InterPro"/>
</dbReference>
<dbReference type="Pfam" id="PF13424">
    <property type="entry name" value="TPR_12"/>
    <property type="match status" value="2"/>
</dbReference>
<keyword evidence="4" id="KW-0804">Transcription</keyword>
<comment type="similarity">
    <text evidence="1">Belongs to the AfsR/DnrI/RedD regulatory family.</text>
</comment>